<evidence type="ECO:0000256" key="2">
    <source>
        <dbReference type="SAM" id="Phobius"/>
    </source>
</evidence>
<accession>A0A8S4F3M7</accession>
<feature type="region of interest" description="Disordered" evidence="1">
    <location>
        <begin position="1"/>
        <end position="26"/>
    </location>
</feature>
<feature type="transmembrane region" description="Helical" evidence="2">
    <location>
        <begin position="62"/>
        <end position="82"/>
    </location>
</feature>
<evidence type="ECO:0000313" key="4">
    <source>
        <dbReference type="Proteomes" id="UP000653454"/>
    </source>
</evidence>
<feature type="region of interest" description="Disordered" evidence="1">
    <location>
        <begin position="111"/>
        <end position="130"/>
    </location>
</feature>
<comment type="caution">
    <text evidence="3">The sequence shown here is derived from an EMBL/GenBank/DDBJ whole genome shotgun (WGS) entry which is preliminary data.</text>
</comment>
<name>A0A8S4F3M7_PLUXY</name>
<feature type="transmembrane region" description="Helical" evidence="2">
    <location>
        <begin position="191"/>
        <end position="212"/>
    </location>
</feature>
<reference evidence="3" key="1">
    <citation type="submission" date="2020-11" db="EMBL/GenBank/DDBJ databases">
        <authorList>
            <person name="Whiteford S."/>
        </authorList>
    </citation>
    <scope>NUCLEOTIDE SEQUENCE</scope>
</reference>
<sequence>MSSCVPRTKALGRDKTEDKRRHQAESYRHPSLLCGYLLPQTLRPSPGSFRDARVRISLKMSLYLLVVSVVLTSVVAEHSGAYSSPQYAKKMFPKQGVNNIDLLPREKPPVPFKRPAPYDEGDTIDRVGTDSNDTAQYGRSSFLNTAGSFLNGAGGQIVSTLAKDFIARSTGSSQVGFDCISQVLSLNLTNLVILVVLKALILAAGFFGAGAWKGHHYGRSLEDNLNATYISEDELYLYLAYLSGRQSGRYGCLYRLACARPRQAAPYASGAELLMQGAKLLQG</sequence>
<keyword evidence="2" id="KW-1133">Transmembrane helix</keyword>
<evidence type="ECO:0000313" key="3">
    <source>
        <dbReference type="EMBL" id="CAG9123270.1"/>
    </source>
</evidence>
<organism evidence="3 4">
    <name type="scientific">Plutella xylostella</name>
    <name type="common">Diamondback moth</name>
    <name type="synonym">Plutella maculipennis</name>
    <dbReference type="NCBI Taxonomy" id="51655"/>
    <lineage>
        <taxon>Eukaryota</taxon>
        <taxon>Metazoa</taxon>
        <taxon>Ecdysozoa</taxon>
        <taxon>Arthropoda</taxon>
        <taxon>Hexapoda</taxon>
        <taxon>Insecta</taxon>
        <taxon>Pterygota</taxon>
        <taxon>Neoptera</taxon>
        <taxon>Endopterygota</taxon>
        <taxon>Lepidoptera</taxon>
        <taxon>Glossata</taxon>
        <taxon>Ditrysia</taxon>
        <taxon>Yponomeutoidea</taxon>
        <taxon>Plutellidae</taxon>
        <taxon>Plutella</taxon>
    </lineage>
</organism>
<dbReference type="Proteomes" id="UP000653454">
    <property type="component" value="Unassembled WGS sequence"/>
</dbReference>
<protein>
    <submittedName>
        <fullName evidence="3">(diamondback moth) hypothetical protein</fullName>
    </submittedName>
</protein>
<proteinExistence type="predicted"/>
<keyword evidence="4" id="KW-1185">Reference proteome</keyword>
<feature type="compositionally biased region" description="Basic and acidic residues" evidence="1">
    <location>
        <begin position="11"/>
        <end position="26"/>
    </location>
</feature>
<evidence type="ECO:0000256" key="1">
    <source>
        <dbReference type="SAM" id="MobiDB-lite"/>
    </source>
</evidence>
<gene>
    <name evidence="3" type="ORF">PLXY2_LOCUS7876</name>
</gene>
<dbReference type="EMBL" id="CAJHNJ030000028">
    <property type="protein sequence ID" value="CAG9123270.1"/>
    <property type="molecule type" value="Genomic_DNA"/>
</dbReference>
<dbReference type="AlphaFoldDB" id="A0A8S4F3M7"/>
<keyword evidence="2" id="KW-0812">Transmembrane</keyword>
<keyword evidence="2" id="KW-0472">Membrane</keyword>